<keyword evidence="3" id="KW-1185">Reference proteome</keyword>
<dbReference type="AlphaFoldDB" id="A0AAE1U609"/>
<feature type="region of interest" description="Disordered" evidence="1">
    <location>
        <begin position="63"/>
        <end position="93"/>
    </location>
</feature>
<reference evidence="2" key="1">
    <citation type="submission" date="2023-11" db="EMBL/GenBank/DDBJ databases">
        <title>Genome assemblies of two species of porcelain crab, Petrolisthes cinctipes and Petrolisthes manimaculis (Anomura: Porcellanidae).</title>
        <authorList>
            <person name="Angst P."/>
        </authorList>
    </citation>
    <scope>NUCLEOTIDE SEQUENCE</scope>
    <source>
        <strain evidence="2">PB745_02</strain>
        <tissue evidence="2">Gill</tissue>
    </source>
</reference>
<proteinExistence type="predicted"/>
<dbReference type="EMBL" id="JAWZYT010001994">
    <property type="protein sequence ID" value="KAK4307505.1"/>
    <property type="molecule type" value="Genomic_DNA"/>
</dbReference>
<comment type="caution">
    <text evidence="2">The sequence shown here is derived from an EMBL/GenBank/DDBJ whole genome shotgun (WGS) entry which is preliminary data.</text>
</comment>
<feature type="compositionally biased region" description="Basic and acidic residues" evidence="1">
    <location>
        <begin position="63"/>
        <end position="73"/>
    </location>
</feature>
<evidence type="ECO:0000313" key="3">
    <source>
        <dbReference type="Proteomes" id="UP001292094"/>
    </source>
</evidence>
<dbReference type="Proteomes" id="UP001292094">
    <property type="component" value="Unassembled WGS sequence"/>
</dbReference>
<gene>
    <name evidence="2" type="ORF">Pmani_020733</name>
</gene>
<organism evidence="2 3">
    <name type="scientific">Petrolisthes manimaculis</name>
    <dbReference type="NCBI Taxonomy" id="1843537"/>
    <lineage>
        <taxon>Eukaryota</taxon>
        <taxon>Metazoa</taxon>
        <taxon>Ecdysozoa</taxon>
        <taxon>Arthropoda</taxon>
        <taxon>Crustacea</taxon>
        <taxon>Multicrustacea</taxon>
        <taxon>Malacostraca</taxon>
        <taxon>Eumalacostraca</taxon>
        <taxon>Eucarida</taxon>
        <taxon>Decapoda</taxon>
        <taxon>Pleocyemata</taxon>
        <taxon>Anomura</taxon>
        <taxon>Galatheoidea</taxon>
        <taxon>Porcellanidae</taxon>
        <taxon>Petrolisthes</taxon>
    </lineage>
</organism>
<accession>A0AAE1U609</accession>
<protein>
    <submittedName>
        <fullName evidence="2">Uncharacterized protein</fullName>
    </submittedName>
</protein>
<feature type="compositionally biased region" description="Basic and acidic residues" evidence="1">
    <location>
        <begin position="1"/>
        <end position="10"/>
    </location>
</feature>
<evidence type="ECO:0000256" key="1">
    <source>
        <dbReference type="SAM" id="MobiDB-lite"/>
    </source>
</evidence>
<sequence length="93" mass="10831">MQSSWHERCKSTKNNIETKPSPEATPFPKKLVVVTEEREDFYCKENFTSFPKCRPFRLVRPDLDRVSGHRGGEDPGDPTNYQPVMWTPTCSKR</sequence>
<name>A0AAE1U609_9EUCA</name>
<feature type="region of interest" description="Disordered" evidence="1">
    <location>
        <begin position="1"/>
        <end position="26"/>
    </location>
</feature>
<evidence type="ECO:0000313" key="2">
    <source>
        <dbReference type="EMBL" id="KAK4307505.1"/>
    </source>
</evidence>